<feature type="region of interest" description="Disordered" evidence="4">
    <location>
        <begin position="28"/>
        <end position="57"/>
    </location>
</feature>
<reference evidence="7 8" key="1">
    <citation type="submission" date="2016-11" db="EMBL/GenBank/DDBJ databases">
        <authorList>
            <person name="Jaros S."/>
            <person name="Januszkiewicz K."/>
            <person name="Wedrychowicz H."/>
        </authorList>
    </citation>
    <scope>NUCLEOTIDE SEQUENCE [LARGE SCALE GENOMIC DNA]</scope>
    <source>
        <strain evidence="7 8">DSM 17459</strain>
    </source>
</reference>
<proteinExistence type="inferred from homology"/>
<dbReference type="GO" id="GO:0015833">
    <property type="term" value="P:peptide transport"/>
    <property type="evidence" value="ECO:0007669"/>
    <property type="project" value="TreeGrafter"/>
</dbReference>
<dbReference type="Gene3D" id="3.90.76.10">
    <property type="entry name" value="Dipeptide-binding Protein, Domain 1"/>
    <property type="match status" value="1"/>
</dbReference>
<dbReference type="GO" id="GO:0043190">
    <property type="term" value="C:ATP-binding cassette (ABC) transporter complex"/>
    <property type="evidence" value="ECO:0007669"/>
    <property type="project" value="InterPro"/>
</dbReference>
<dbReference type="GO" id="GO:0042597">
    <property type="term" value="C:periplasmic space"/>
    <property type="evidence" value="ECO:0007669"/>
    <property type="project" value="UniProtKB-ARBA"/>
</dbReference>
<dbReference type="PANTHER" id="PTHR30290">
    <property type="entry name" value="PERIPLASMIC BINDING COMPONENT OF ABC TRANSPORTER"/>
    <property type="match status" value="1"/>
</dbReference>
<feature type="domain" description="Solute-binding protein family 5" evidence="6">
    <location>
        <begin position="101"/>
        <end position="455"/>
    </location>
</feature>
<gene>
    <name evidence="7" type="ORF">SAMN02745158_02040</name>
</gene>
<dbReference type="STRING" id="1122155.SAMN02745158_02040"/>
<dbReference type="SUPFAM" id="SSF53850">
    <property type="entry name" value="Periplasmic binding protein-like II"/>
    <property type="match status" value="1"/>
</dbReference>
<evidence type="ECO:0000259" key="6">
    <source>
        <dbReference type="Pfam" id="PF00496"/>
    </source>
</evidence>
<dbReference type="EMBL" id="FQVI01000009">
    <property type="protein sequence ID" value="SHE94835.1"/>
    <property type="molecule type" value="Genomic_DNA"/>
</dbReference>
<comment type="similarity">
    <text evidence="1">Belongs to the bacterial solute-binding protein 5 family.</text>
</comment>
<keyword evidence="3 5" id="KW-0732">Signal</keyword>
<evidence type="ECO:0000256" key="4">
    <source>
        <dbReference type="SAM" id="MobiDB-lite"/>
    </source>
</evidence>
<dbReference type="PIRSF" id="PIRSF002741">
    <property type="entry name" value="MppA"/>
    <property type="match status" value="1"/>
</dbReference>
<dbReference type="InterPro" id="IPR039424">
    <property type="entry name" value="SBP_5"/>
</dbReference>
<feature type="compositionally biased region" description="Polar residues" evidence="4">
    <location>
        <begin position="37"/>
        <end position="50"/>
    </location>
</feature>
<accession>A0A1M4XMX4</accession>
<dbReference type="GO" id="GO:1904680">
    <property type="term" value="F:peptide transmembrane transporter activity"/>
    <property type="evidence" value="ECO:0007669"/>
    <property type="project" value="TreeGrafter"/>
</dbReference>
<evidence type="ECO:0000256" key="1">
    <source>
        <dbReference type="ARBA" id="ARBA00005695"/>
    </source>
</evidence>
<evidence type="ECO:0000256" key="2">
    <source>
        <dbReference type="ARBA" id="ARBA00022448"/>
    </source>
</evidence>
<organism evidence="7 8">
    <name type="scientific">Lactonifactor longoviformis DSM 17459</name>
    <dbReference type="NCBI Taxonomy" id="1122155"/>
    <lineage>
        <taxon>Bacteria</taxon>
        <taxon>Bacillati</taxon>
        <taxon>Bacillota</taxon>
        <taxon>Clostridia</taxon>
        <taxon>Eubacteriales</taxon>
        <taxon>Clostridiaceae</taxon>
        <taxon>Lactonifactor</taxon>
    </lineage>
</organism>
<dbReference type="RefSeq" id="WP_072851306.1">
    <property type="nucleotide sequence ID" value="NZ_FQVI01000009.1"/>
</dbReference>
<dbReference type="OrthoDB" id="9801912at2"/>
<dbReference type="PANTHER" id="PTHR30290:SF9">
    <property type="entry name" value="OLIGOPEPTIDE-BINDING PROTEIN APPA"/>
    <property type="match status" value="1"/>
</dbReference>
<name>A0A1M4XMX4_9CLOT</name>
<dbReference type="Gene3D" id="3.40.190.10">
    <property type="entry name" value="Periplasmic binding protein-like II"/>
    <property type="match status" value="1"/>
</dbReference>
<dbReference type="Gene3D" id="3.10.105.10">
    <property type="entry name" value="Dipeptide-binding Protein, Domain 3"/>
    <property type="match status" value="1"/>
</dbReference>
<dbReference type="Pfam" id="PF00496">
    <property type="entry name" value="SBP_bac_5"/>
    <property type="match status" value="1"/>
</dbReference>
<feature type="chain" id="PRO_5038632585" evidence="5">
    <location>
        <begin position="26"/>
        <end position="534"/>
    </location>
</feature>
<dbReference type="InterPro" id="IPR000914">
    <property type="entry name" value="SBP_5_dom"/>
</dbReference>
<keyword evidence="2" id="KW-0813">Transport</keyword>
<dbReference type="Proteomes" id="UP000184245">
    <property type="component" value="Unassembled WGS sequence"/>
</dbReference>
<evidence type="ECO:0000313" key="8">
    <source>
        <dbReference type="Proteomes" id="UP000184245"/>
    </source>
</evidence>
<dbReference type="InterPro" id="IPR030678">
    <property type="entry name" value="Peptide/Ni-bd"/>
</dbReference>
<evidence type="ECO:0000256" key="3">
    <source>
        <dbReference type="ARBA" id="ARBA00022729"/>
    </source>
</evidence>
<sequence>MKKRISLLSALILSAALVLSGCSDAPAEYGDSKGSGESDTSEAASSGVQDTSKETDGDQLIVAIQSDPSGLDPHMVTDKAAGICIENMYNTLFTYTEAYGEVAPSLAESYEVSEDELVYTLHLQEGVKFHSGNPMTSEDVKYSIERIMNGGARASQFDKVSSIETPDENTVVITLSSQYAPFLTYLANSLNAIVEKAVVEENGGSLANADAGSGPYKLEQWTEGSSLNLTAFPEYWEEGLPKVNSLVLKTIPDATARATALRNGEIHMIIDAIDQEIAVLKGAEGVTMESVPGTFWEYVGMNCESEYLKDVKVRQAVANAVDRDAINTAVKMGNAEVLKEANIPSTHEYYGGDEVYPARDLEKAKALLKEAGYGEGEITLKITVGSDWQYQVDAAQMVKQQLAEAGIESEISALESGVYFDGLNQGDFDLTICGWSGFVDADEYLYNLFTTGGAYNQQKYSNPAVDELLEQGRSTLDKEERMAIYKEAQKVIAEDAPMAFLYMNNFTVAMRDNVKGYTVHPTATTIFLKDVYFE</sequence>
<keyword evidence="8" id="KW-1185">Reference proteome</keyword>
<protein>
    <submittedName>
        <fullName evidence="7">Peptide/nickel transport system substrate-binding protein</fullName>
    </submittedName>
</protein>
<evidence type="ECO:0000313" key="7">
    <source>
        <dbReference type="EMBL" id="SHE94835.1"/>
    </source>
</evidence>
<dbReference type="AlphaFoldDB" id="A0A1M4XMX4"/>
<dbReference type="PROSITE" id="PS51257">
    <property type="entry name" value="PROKAR_LIPOPROTEIN"/>
    <property type="match status" value="1"/>
</dbReference>
<evidence type="ECO:0000256" key="5">
    <source>
        <dbReference type="SAM" id="SignalP"/>
    </source>
</evidence>
<feature type="signal peptide" evidence="5">
    <location>
        <begin position="1"/>
        <end position="25"/>
    </location>
</feature>